<dbReference type="InterPro" id="IPR037923">
    <property type="entry name" value="HTH-like"/>
</dbReference>
<dbReference type="InterPro" id="IPR003313">
    <property type="entry name" value="AraC-bd"/>
</dbReference>
<evidence type="ECO:0000256" key="3">
    <source>
        <dbReference type="ARBA" id="ARBA00023159"/>
    </source>
</evidence>
<keyword evidence="1" id="KW-0805">Transcription regulation</keyword>
<keyword evidence="4" id="KW-0804">Transcription</keyword>
<dbReference type="Gene3D" id="2.60.120.10">
    <property type="entry name" value="Jelly Rolls"/>
    <property type="match status" value="1"/>
</dbReference>
<dbReference type="Gene3D" id="1.10.10.60">
    <property type="entry name" value="Homeodomain-like"/>
    <property type="match status" value="2"/>
</dbReference>
<evidence type="ECO:0000313" key="7">
    <source>
        <dbReference type="Proteomes" id="UP000590740"/>
    </source>
</evidence>
<dbReference type="InterPro" id="IPR018062">
    <property type="entry name" value="HTH_AraC-typ_CS"/>
</dbReference>
<dbReference type="PANTHER" id="PTHR46796">
    <property type="entry name" value="HTH-TYPE TRANSCRIPTIONAL ACTIVATOR RHAS-RELATED"/>
    <property type="match status" value="1"/>
</dbReference>
<evidence type="ECO:0000256" key="4">
    <source>
        <dbReference type="ARBA" id="ARBA00023163"/>
    </source>
</evidence>
<dbReference type="Proteomes" id="UP000590740">
    <property type="component" value="Unassembled WGS sequence"/>
</dbReference>
<keyword evidence="7" id="KW-1185">Reference proteome</keyword>
<protein>
    <submittedName>
        <fullName evidence="6">AraC-like DNA-binding protein</fullName>
    </submittedName>
</protein>
<dbReference type="SUPFAM" id="SSF46689">
    <property type="entry name" value="Homeodomain-like"/>
    <property type="match status" value="2"/>
</dbReference>
<name>A0A7W7Y7S8_9BACT</name>
<gene>
    <name evidence="6" type="ORF">HNQ65_000349</name>
</gene>
<reference evidence="6 7" key="1">
    <citation type="submission" date="2020-08" db="EMBL/GenBank/DDBJ databases">
        <title>Genomic Encyclopedia of Type Strains, Phase IV (KMG-IV): sequencing the most valuable type-strain genomes for metagenomic binning, comparative biology and taxonomic classification.</title>
        <authorList>
            <person name="Goeker M."/>
        </authorList>
    </citation>
    <scope>NUCLEOTIDE SEQUENCE [LARGE SCALE GENOMIC DNA]</scope>
    <source>
        <strain evidence="6 7">DSM 12252</strain>
    </source>
</reference>
<dbReference type="EMBL" id="JACHIG010000001">
    <property type="protein sequence ID" value="MBB5030795.1"/>
    <property type="molecule type" value="Genomic_DNA"/>
</dbReference>
<comment type="caution">
    <text evidence="6">The sequence shown here is derived from an EMBL/GenBank/DDBJ whole genome shotgun (WGS) entry which is preliminary data.</text>
</comment>
<dbReference type="Pfam" id="PF12833">
    <property type="entry name" value="HTH_18"/>
    <property type="match status" value="1"/>
</dbReference>
<dbReference type="SUPFAM" id="SSF51215">
    <property type="entry name" value="Regulatory protein AraC"/>
    <property type="match status" value="1"/>
</dbReference>
<dbReference type="PANTHER" id="PTHR46796:SF7">
    <property type="entry name" value="ARAC FAMILY TRANSCRIPTIONAL REGULATOR"/>
    <property type="match status" value="1"/>
</dbReference>
<sequence length="277" mass="31715">MSQDLAETTLDGPRTRRWVVEARECVEMTTHRMARFGMDEALPPYKRVRMSPEGSFVLACVSGEGAILLDGRWQRVRPGMVCLAPPRVLNAFEAKGRERWCFAWVRYDEPSFVTPVVGAASPVMPTAHAGEIARIISGLRAEWEGEREPRLLHHWLELLHGTIRRIAQPWRSNEPRVAKLWADVCQDLKRDWTLAELAHRSHCSPEHLRRLCMKELGRSPMQHLTCLRMEQARRFLEAGNDKLEVVAARVGYANAAIFSRVFRRWVGVAPGEYRGRA</sequence>
<dbReference type="PROSITE" id="PS01124">
    <property type="entry name" value="HTH_ARAC_FAMILY_2"/>
    <property type="match status" value="1"/>
</dbReference>
<dbReference type="GO" id="GO:0003700">
    <property type="term" value="F:DNA-binding transcription factor activity"/>
    <property type="evidence" value="ECO:0007669"/>
    <property type="project" value="InterPro"/>
</dbReference>
<dbReference type="GO" id="GO:0043565">
    <property type="term" value="F:sequence-specific DNA binding"/>
    <property type="evidence" value="ECO:0007669"/>
    <property type="project" value="InterPro"/>
</dbReference>
<keyword evidence="3" id="KW-0010">Activator</keyword>
<dbReference type="PRINTS" id="PR00032">
    <property type="entry name" value="HTHARAC"/>
</dbReference>
<dbReference type="AlphaFoldDB" id="A0A7W7Y7S8"/>
<organism evidence="6 7">
    <name type="scientific">Prosthecobacter vanneervenii</name>
    <dbReference type="NCBI Taxonomy" id="48466"/>
    <lineage>
        <taxon>Bacteria</taxon>
        <taxon>Pseudomonadati</taxon>
        <taxon>Verrucomicrobiota</taxon>
        <taxon>Verrucomicrobiia</taxon>
        <taxon>Verrucomicrobiales</taxon>
        <taxon>Verrucomicrobiaceae</taxon>
        <taxon>Prosthecobacter</taxon>
    </lineage>
</organism>
<accession>A0A7W7Y7S8</accession>
<dbReference type="InterPro" id="IPR018060">
    <property type="entry name" value="HTH_AraC"/>
</dbReference>
<evidence type="ECO:0000256" key="1">
    <source>
        <dbReference type="ARBA" id="ARBA00023015"/>
    </source>
</evidence>
<dbReference type="PROSITE" id="PS00041">
    <property type="entry name" value="HTH_ARAC_FAMILY_1"/>
    <property type="match status" value="1"/>
</dbReference>
<dbReference type="SMART" id="SM00342">
    <property type="entry name" value="HTH_ARAC"/>
    <property type="match status" value="1"/>
</dbReference>
<dbReference type="InterPro" id="IPR014710">
    <property type="entry name" value="RmlC-like_jellyroll"/>
</dbReference>
<dbReference type="Pfam" id="PF02311">
    <property type="entry name" value="AraC_binding"/>
    <property type="match status" value="1"/>
</dbReference>
<dbReference type="InterPro" id="IPR020449">
    <property type="entry name" value="Tscrpt_reg_AraC-type_HTH"/>
</dbReference>
<dbReference type="InterPro" id="IPR050204">
    <property type="entry name" value="AraC_XylS_family_regulators"/>
</dbReference>
<evidence type="ECO:0000259" key="5">
    <source>
        <dbReference type="PROSITE" id="PS01124"/>
    </source>
</evidence>
<feature type="domain" description="HTH araC/xylS-type" evidence="5">
    <location>
        <begin position="178"/>
        <end position="276"/>
    </location>
</feature>
<evidence type="ECO:0000256" key="2">
    <source>
        <dbReference type="ARBA" id="ARBA00023125"/>
    </source>
</evidence>
<dbReference type="InterPro" id="IPR009057">
    <property type="entry name" value="Homeodomain-like_sf"/>
</dbReference>
<dbReference type="RefSeq" id="WP_184337747.1">
    <property type="nucleotide sequence ID" value="NZ_JACHIG010000001.1"/>
</dbReference>
<evidence type="ECO:0000313" key="6">
    <source>
        <dbReference type="EMBL" id="MBB5030795.1"/>
    </source>
</evidence>
<keyword evidence="2 6" id="KW-0238">DNA-binding</keyword>
<proteinExistence type="predicted"/>